<sequence length="206" mass="21886">AHIGPGIILLCMSFVECDREVTIIFFFLAVMLQGGATVGFPVNILDIAPNYAGTLLGLQNAVASIPGFLAPMTAGALTDDNQTIGAWRKVFYIAAAMYILEGTFYLVFASGEEQSWNKKNIPKFSGKLASIKSKTDVNSGCSNDKSNKNNNSSSSSSSSSGSSRVSSKHSSLSSKSSNNDISHPKEVTGKPQPRTSYINDGFVDTP</sequence>
<evidence type="ECO:0000256" key="1">
    <source>
        <dbReference type="ARBA" id="ARBA00004141"/>
    </source>
</evidence>
<keyword evidence="2" id="KW-0813">Transport</keyword>
<proteinExistence type="predicted"/>
<keyword evidence="10" id="KW-1185">Reference proteome</keyword>
<dbReference type="FunFam" id="1.20.1250.20:FF:000003">
    <property type="entry name" value="Solute carrier family 17 member 3"/>
    <property type="match status" value="1"/>
</dbReference>
<accession>A0AAV2QSV8</accession>
<dbReference type="InterPro" id="IPR050382">
    <property type="entry name" value="MFS_Na/Anion_cotransporter"/>
</dbReference>
<keyword evidence="3 8" id="KW-0812">Transmembrane</keyword>
<dbReference type="PANTHER" id="PTHR11662">
    <property type="entry name" value="SOLUTE CARRIER FAMILY 17"/>
    <property type="match status" value="1"/>
</dbReference>
<dbReference type="Gene3D" id="1.20.1250.20">
    <property type="entry name" value="MFS general substrate transporter like domains"/>
    <property type="match status" value="1"/>
</dbReference>
<keyword evidence="4" id="KW-0769">Symport</keyword>
<dbReference type="AlphaFoldDB" id="A0AAV2QSV8"/>
<dbReference type="GO" id="GO:0015293">
    <property type="term" value="F:symporter activity"/>
    <property type="evidence" value="ECO:0007669"/>
    <property type="project" value="UniProtKB-KW"/>
</dbReference>
<evidence type="ECO:0000256" key="4">
    <source>
        <dbReference type="ARBA" id="ARBA00022847"/>
    </source>
</evidence>
<dbReference type="SUPFAM" id="SSF103473">
    <property type="entry name" value="MFS general substrate transporter"/>
    <property type="match status" value="1"/>
</dbReference>
<dbReference type="EMBL" id="CAXKWB010010902">
    <property type="protein sequence ID" value="CAL4099549.1"/>
    <property type="molecule type" value="Genomic_DNA"/>
</dbReference>
<feature type="transmembrane region" description="Helical" evidence="8">
    <location>
        <begin position="90"/>
        <end position="109"/>
    </location>
</feature>
<dbReference type="Proteomes" id="UP001497623">
    <property type="component" value="Unassembled WGS sequence"/>
</dbReference>
<feature type="transmembrane region" description="Helical" evidence="8">
    <location>
        <begin position="51"/>
        <end position="70"/>
    </location>
</feature>
<dbReference type="GO" id="GO:0006820">
    <property type="term" value="P:monoatomic anion transport"/>
    <property type="evidence" value="ECO:0007669"/>
    <property type="project" value="TreeGrafter"/>
</dbReference>
<feature type="region of interest" description="Disordered" evidence="7">
    <location>
        <begin position="134"/>
        <end position="206"/>
    </location>
</feature>
<organism evidence="9 10">
    <name type="scientific">Meganyctiphanes norvegica</name>
    <name type="common">Northern krill</name>
    <name type="synonym">Thysanopoda norvegica</name>
    <dbReference type="NCBI Taxonomy" id="48144"/>
    <lineage>
        <taxon>Eukaryota</taxon>
        <taxon>Metazoa</taxon>
        <taxon>Ecdysozoa</taxon>
        <taxon>Arthropoda</taxon>
        <taxon>Crustacea</taxon>
        <taxon>Multicrustacea</taxon>
        <taxon>Malacostraca</taxon>
        <taxon>Eumalacostraca</taxon>
        <taxon>Eucarida</taxon>
        <taxon>Euphausiacea</taxon>
        <taxon>Euphausiidae</taxon>
        <taxon>Meganyctiphanes</taxon>
    </lineage>
</organism>
<evidence type="ECO:0000256" key="8">
    <source>
        <dbReference type="SAM" id="Phobius"/>
    </source>
</evidence>
<name>A0AAV2QSV8_MEGNR</name>
<evidence type="ECO:0000256" key="3">
    <source>
        <dbReference type="ARBA" id="ARBA00022692"/>
    </source>
</evidence>
<keyword evidence="6 8" id="KW-0472">Membrane</keyword>
<feature type="compositionally biased region" description="Low complexity" evidence="7">
    <location>
        <begin position="138"/>
        <end position="179"/>
    </location>
</feature>
<evidence type="ECO:0000256" key="5">
    <source>
        <dbReference type="ARBA" id="ARBA00022989"/>
    </source>
</evidence>
<dbReference type="PANTHER" id="PTHR11662:SF399">
    <property type="entry name" value="FI19708P1-RELATED"/>
    <property type="match status" value="1"/>
</dbReference>
<evidence type="ECO:0000256" key="2">
    <source>
        <dbReference type="ARBA" id="ARBA00022448"/>
    </source>
</evidence>
<evidence type="ECO:0008006" key="11">
    <source>
        <dbReference type="Google" id="ProtNLM"/>
    </source>
</evidence>
<feature type="non-terminal residue" evidence="9">
    <location>
        <position position="1"/>
    </location>
</feature>
<dbReference type="InterPro" id="IPR036259">
    <property type="entry name" value="MFS_trans_sf"/>
</dbReference>
<protein>
    <recommendedName>
        <fullName evidence="11">Sialin</fullName>
    </recommendedName>
</protein>
<evidence type="ECO:0000313" key="9">
    <source>
        <dbReference type="EMBL" id="CAL4099549.1"/>
    </source>
</evidence>
<reference evidence="9 10" key="1">
    <citation type="submission" date="2024-05" db="EMBL/GenBank/DDBJ databases">
        <authorList>
            <person name="Wallberg A."/>
        </authorList>
    </citation>
    <scope>NUCLEOTIDE SEQUENCE [LARGE SCALE GENOMIC DNA]</scope>
</reference>
<evidence type="ECO:0000256" key="6">
    <source>
        <dbReference type="ARBA" id="ARBA00023136"/>
    </source>
</evidence>
<evidence type="ECO:0000313" key="10">
    <source>
        <dbReference type="Proteomes" id="UP001497623"/>
    </source>
</evidence>
<gene>
    <name evidence="9" type="ORF">MNOR_LOCUS16522</name>
</gene>
<keyword evidence="5 8" id="KW-1133">Transmembrane helix</keyword>
<comment type="subcellular location">
    <subcellularLocation>
        <location evidence="1">Membrane</location>
        <topology evidence="1">Multi-pass membrane protein</topology>
    </subcellularLocation>
</comment>
<comment type="caution">
    <text evidence="9">The sequence shown here is derived from an EMBL/GenBank/DDBJ whole genome shotgun (WGS) entry which is preliminary data.</text>
</comment>
<dbReference type="GO" id="GO:0016020">
    <property type="term" value="C:membrane"/>
    <property type="evidence" value="ECO:0007669"/>
    <property type="project" value="UniProtKB-SubCell"/>
</dbReference>
<evidence type="ECO:0000256" key="7">
    <source>
        <dbReference type="SAM" id="MobiDB-lite"/>
    </source>
</evidence>
<feature type="transmembrane region" description="Helical" evidence="8">
    <location>
        <begin position="23"/>
        <end position="44"/>
    </location>
</feature>